<evidence type="ECO:0000259" key="1">
    <source>
        <dbReference type="Pfam" id="PF01872"/>
    </source>
</evidence>
<organism evidence="2 3">
    <name type="scientific">Shouchella lonarensis</name>
    <dbReference type="NCBI Taxonomy" id="1464122"/>
    <lineage>
        <taxon>Bacteria</taxon>
        <taxon>Bacillati</taxon>
        <taxon>Bacillota</taxon>
        <taxon>Bacilli</taxon>
        <taxon>Bacillales</taxon>
        <taxon>Bacillaceae</taxon>
        <taxon>Shouchella</taxon>
    </lineage>
</organism>
<dbReference type="RefSeq" id="WP_090776343.1">
    <property type="nucleotide sequence ID" value="NZ_FMYM01000010.1"/>
</dbReference>
<dbReference type="GO" id="GO:0008703">
    <property type="term" value="F:5-amino-6-(5-phosphoribosylamino)uracil reductase activity"/>
    <property type="evidence" value="ECO:0007669"/>
    <property type="project" value="InterPro"/>
</dbReference>
<dbReference type="AlphaFoldDB" id="A0A1G6MJD7"/>
<keyword evidence="3" id="KW-1185">Reference proteome</keyword>
<proteinExistence type="predicted"/>
<accession>A0A1G6MJD7</accession>
<dbReference type="Proteomes" id="UP000242662">
    <property type="component" value="Unassembled WGS sequence"/>
</dbReference>
<gene>
    <name evidence="2" type="ORF">SAMN05421737_11045</name>
</gene>
<dbReference type="InterPro" id="IPR050765">
    <property type="entry name" value="Riboflavin_Biosynth_HTPR"/>
</dbReference>
<dbReference type="Pfam" id="PF01872">
    <property type="entry name" value="RibD_C"/>
    <property type="match status" value="1"/>
</dbReference>
<sequence>MSRKVILYIATSVDGFIADKEGEIDWLTQYGDQEAVSADDSYVNLYHRIDTVLMGRKTYDQVVDELMPELGADYFYADKTNYVMTSRTAEPRENVRFVKEDVVRFVEGLKSEVGKDIWLIGGSSLVNPLNEAGLIDEYQITLIPVLLGEGMPLFTNGTAQTNLKSEKVYERGGLVYLTYTRV</sequence>
<dbReference type="PANTHER" id="PTHR38011:SF11">
    <property type="entry name" value="2,5-DIAMINO-6-RIBOSYLAMINO-4(3H)-PYRIMIDINONE 5'-PHOSPHATE REDUCTASE"/>
    <property type="match status" value="1"/>
</dbReference>
<dbReference type="InterPro" id="IPR024072">
    <property type="entry name" value="DHFR-like_dom_sf"/>
</dbReference>
<dbReference type="STRING" id="1464122.SAMN05421737_11045"/>
<dbReference type="PANTHER" id="PTHR38011">
    <property type="entry name" value="DIHYDROFOLATE REDUCTASE FAMILY PROTEIN (AFU_ORTHOLOGUE AFUA_8G06820)"/>
    <property type="match status" value="1"/>
</dbReference>
<evidence type="ECO:0000313" key="3">
    <source>
        <dbReference type="Proteomes" id="UP000242662"/>
    </source>
</evidence>
<dbReference type="InterPro" id="IPR002734">
    <property type="entry name" value="RibDG_C"/>
</dbReference>
<dbReference type="Gene3D" id="3.40.430.10">
    <property type="entry name" value="Dihydrofolate Reductase, subunit A"/>
    <property type="match status" value="1"/>
</dbReference>
<dbReference type="EMBL" id="FMYM01000010">
    <property type="protein sequence ID" value="SDC55632.1"/>
    <property type="molecule type" value="Genomic_DNA"/>
</dbReference>
<dbReference type="SUPFAM" id="SSF53597">
    <property type="entry name" value="Dihydrofolate reductase-like"/>
    <property type="match status" value="1"/>
</dbReference>
<feature type="domain" description="Bacterial bifunctional deaminase-reductase C-terminal" evidence="1">
    <location>
        <begin position="3"/>
        <end position="172"/>
    </location>
</feature>
<protein>
    <submittedName>
        <fullName evidence="2">Dihydrofolate reductase</fullName>
    </submittedName>
</protein>
<dbReference type="OrthoDB" id="195113at2"/>
<dbReference type="GO" id="GO:0009231">
    <property type="term" value="P:riboflavin biosynthetic process"/>
    <property type="evidence" value="ECO:0007669"/>
    <property type="project" value="InterPro"/>
</dbReference>
<name>A0A1G6MJD7_9BACI</name>
<evidence type="ECO:0000313" key="2">
    <source>
        <dbReference type="EMBL" id="SDC55632.1"/>
    </source>
</evidence>
<reference evidence="3" key="1">
    <citation type="submission" date="2016-09" db="EMBL/GenBank/DDBJ databases">
        <authorList>
            <person name="Varghese N."/>
            <person name="Submissions S."/>
        </authorList>
    </citation>
    <scope>NUCLEOTIDE SEQUENCE [LARGE SCALE GENOMIC DNA]</scope>
    <source>
        <strain evidence="3">25nlg</strain>
    </source>
</reference>